<dbReference type="PANTHER" id="PTHR21610">
    <property type="entry name" value="VON WILLEBRAND FACTOR A DOMAIN-CONTAINING PROTEIN 8"/>
    <property type="match status" value="1"/>
</dbReference>
<dbReference type="InterPro" id="IPR039891">
    <property type="entry name" value="VWA8"/>
</dbReference>
<reference evidence="2 3" key="1">
    <citation type="journal article" date="2021" name="BMC Biol.">
        <title>Horizontally acquired antibacterial genes associated with adaptive radiation of ladybird beetles.</title>
        <authorList>
            <person name="Li H.S."/>
            <person name="Tang X.F."/>
            <person name="Huang Y.H."/>
            <person name="Xu Z.Y."/>
            <person name="Chen M.L."/>
            <person name="Du X.Y."/>
            <person name="Qiu B.Y."/>
            <person name="Chen P.T."/>
            <person name="Zhang W."/>
            <person name="Slipinski A."/>
            <person name="Escalona H.E."/>
            <person name="Waterhouse R.M."/>
            <person name="Zwick A."/>
            <person name="Pang H."/>
        </authorList>
    </citation>
    <scope>NUCLEOTIDE SEQUENCE [LARGE SCALE GENOMIC DNA]</scope>
    <source>
        <strain evidence="2">SYSU2018</strain>
    </source>
</reference>
<organism evidence="2 3">
    <name type="scientific">Cryptolaemus montrouzieri</name>
    <dbReference type="NCBI Taxonomy" id="559131"/>
    <lineage>
        <taxon>Eukaryota</taxon>
        <taxon>Metazoa</taxon>
        <taxon>Ecdysozoa</taxon>
        <taxon>Arthropoda</taxon>
        <taxon>Hexapoda</taxon>
        <taxon>Insecta</taxon>
        <taxon>Pterygota</taxon>
        <taxon>Neoptera</taxon>
        <taxon>Endopterygota</taxon>
        <taxon>Coleoptera</taxon>
        <taxon>Polyphaga</taxon>
        <taxon>Cucujiformia</taxon>
        <taxon>Coccinelloidea</taxon>
        <taxon>Coccinellidae</taxon>
        <taxon>Scymninae</taxon>
        <taxon>Scymnini</taxon>
        <taxon>Cryptolaemus</taxon>
    </lineage>
</organism>
<proteinExistence type="predicted"/>
<name>A0ABD2NLN6_9CUCU</name>
<dbReference type="AlphaFoldDB" id="A0ABD2NLN6"/>
<dbReference type="SUPFAM" id="SSF52540">
    <property type="entry name" value="P-loop containing nucleoside triphosphate hydrolases"/>
    <property type="match status" value="1"/>
</dbReference>
<dbReference type="Proteomes" id="UP001516400">
    <property type="component" value="Unassembled WGS sequence"/>
</dbReference>
<dbReference type="FunFam" id="3.40.50.300:FF:000587">
    <property type="entry name" value="von Willebrand factor A domain containing 8"/>
    <property type="match status" value="1"/>
</dbReference>
<evidence type="ECO:0000313" key="2">
    <source>
        <dbReference type="EMBL" id="KAL3279622.1"/>
    </source>
</evidence>
<keyword evidence="3" id="KW-1185">Reference proteome</keyword>
<protein>
    <recommendedName>
        <fullName evidence="1">ATPase dynein-related AAA domain-containing protein</fullName>
    </recommendedName>
</protein>
<comment type="caution">
    <text evidence="2">The sequence shown here is derived from an EMBL/GenBank/DDBJ whole genome shotgun (WGS) entry which is preliminary data.</text>
</comment>
<dbReference type="InterPro" id="IPR027417">
    <property type="entry name" value="P-loop_NTPase"/>
</dbReference>
<accession>A0ABD2NLN6</accession>
<feature type="domain" description="ATPase dynein-related AAA" evidence="1">
    <location>
        <begin position="83"/>
        <end position="239"/>
    </location>
</feature>
<dbReference type="Gene3D" id="3.40.50.300">
    <property type="entry name" value="P-loop containing nucleotide triphosphate hydrolases"/>
    <property type="match status" value="1"/>
</dbReference>
<evidence type="ECO:0000259" key="1">
    <source>
        <dbReference type="Pfam" id="PF07728"/>
    </source>
</evidence>
<sequence>MFHKSTPYRIKTLTRILCSNKIVRNNTRAFISTESVSIGHITRDIKEVQNEEYVPRNYYSNNENQSTIHHLQWMMQKDILGQDIFLLGPPGPSKRHLTMQYLELTNRELEYISLSRDTTESDLKQRREIVSGSATYFDQSAVRAATKGRILVLDGIEKAERNVLPVLNNLLENREMHLEDGRTLIPASRYDELLEMYGLEEMDKWKLVRVDENFRVIALGLPVPWYRGNPLDPPLRSRFQARDISMFSYQETVTMKDEARLRTQHNEHKYQKLSIRSHTIDTGHESRNSILAENYPIGTSILKSDEYYTSLSDRVLMWLDLATQNGSCSEAIASFKKLPIIKSRVVTAGATIVPPRRGYSKAFDNYKIDNHIMYDLDRDESLDANLDDDYYFNDESFLKCSAVNLERDIGEEKDTFIVSDDNAKCINIKPYSDMTEFSNVNDKRQLHIFMPNFPRSFCDFDDISVMSKNSSMAQ</sequence>
<dbReference type="Pfam" id="PF07728">
    <property type="entry name" value="AAA_5"/>
    <property type="match status" value="1"/>
</dbReference>
<dbReference type="EMBL" id="JABFTP020000124">
    <property type="protein sequence ID" value="KAL3279622.1"/>
    <property type="molecule type" value="Genomic_DNA"/>
</dbReference>
<evidence type="ECO:0000313" key="3">
    <source>
        <dbReference type="Proteomes" id="UP001516400"/>
    </source>
</evidence>
<dbReference type="InterPro" id="IPR011704">
    <property type="entry name" value="ATPase_dyneun-rel_AAA"/>
</dbReference>
<dbReference type="PANTHER" id="PTHR21610:SF9">
    <property type="entry name" value="VON WILLEBRAND FACTOR A DOMAIN-CONTAINING PROTEIN 8"/>
    <property type="match status" value="1"/>
</dbReference>
<gene>
    <name evidence="2" type="ORF">HHI36_017127</name>
</gene>